<comment type="caution">
    <text evidence="2">The sequence shown here is derived from an EMBL/GenBank/DDBJ whole genome shotgun (WGS) entry which is preliminary data.</text>
</comment>
<accession>A0A5D8Z8H3</accession>
<dbReference type="OrthoDB" id="6022559at2"/>
<keyword evidence="1" id="KW-0732">Signal</keyword>
<dbReference type="AlphaFoldDB" id="A0A5D8Z8H3"/>
<feature type="signal peptide" evidence="1">
    <location>
        <begin position="1"/>
        <end position="25"/>
    </location>
</feature>
<dbReference type="Proteomes" id="UP000323164">
    <property type="component" value="Unassembled WGS sequence"/>
</dbReference>
<evidence type="ECO:0000256" key="1">
    <source>
        <dbReference type="SAM" id="SignalP"/>
    </source>
</evidence>
<organism evidence="2 3">
    <name type="scientific">Cognatilysobacter lacus</name>
    <dbReference type="NCBI Taxonomy" id="1643323"/>
    <lineage>
        <taxon>Bacteria</taxon>
        <taxon>Pseudomonadati</taxon>
        <taxon>Pseudomonadota</taxon>
        <taxon>Gammaproteobacteria</taxon>
        <taxon>Lysobacterales</taxon>
        <taxon>Lysobacteraceae</taxon>
        <taxon>Cognatilysobacter</taxon>
    </lineage>
</organism>
<name>A0A5D8Z8H3_9GAMM</name>
<proteinExistence type="predicted"/>
<dbReference type="RefSeq" id="WP_149352317.1">
    <property type="nucleotide sequence ID" value="NZ_VTRV01000039.1"/>
</dbReference>
<sequence>MARTNIWIPMLALVAATAYLQPAAAAPAARQRPAIERRGQDLLPSAQALRLSRAHKSAPAPGTTAAAVTVDDVGDVDSFDRNLKWLGVTNAFVTLDSACDPATTEHCQVIGPGQTNFNFADVAHITLPGKSAKSLMCYWFSPVINVTYSNPGPTPAVSLLRYNPTLTVDNPMLSDPALIDPNTGLPFGGHLTTSMTSSEFFQVPLPPATTISERTRDSAVCIAGFLNRRMMIDTYGFSEAQADEFFKKPMTIHLNVSGAVRGVALANFVFGLRIIGD</sequence>
<reference evidence="2 3" key="1">
    <citation type="submission" date="2019-08" db="EMBL/GenBank/DDBJ databases">
        <title>Draft genome sequence of Lysobacter sp. UKS-15.</title>
        <authorList>
            <person name="Im W.-T."/>
        </authorList>
    </citation>
    <scope>NUCLEOTIDE SEQUENCE [LARGE SCALE GENOMIC DNA]</scope>
    <source>
        <strain evidence="2 3">UKS-15</strain>
    </source>
</reference>
<keyword evidence="3" id="KW-1185">Reference proteome</keyword>
<feature type="chain" id="PRO_5023133999" evidence="1">
    <location>
        <begin position="26"/>
        <end position="277"/>
    </location>
</feature>
<gene>
    <name evidence="2" type="ORF">FW784_05315</name>
</gene>
<evidence type="ECO:0000313" key="2">
    <source>
        <dbReference type="EMBL" id="TZF90422.1"/>
    </source>
</evidence>
<evidence type="ECO:0000313" key="3">
    <source>
        <dbReference type="Proteomes" id="UP000323164"/>
    </source>
</evidence>
<protein>
    <submittedName>
        <fullName evidence="2">Uncharacterized protein</fullName>
    </submittedName>
</protein>
<dbReference type="EMBL" id="VTRV01000039">
    <property type="protein sequence ID" value="TZF90422.1"/>
    <property type="molecule type" value="Genomic_DNA"/>
</dbReference>